<dbReference type="KEGG" id="psl:Psta_3656"/>
<dbReference type="HOGENOM" id="CLU_033093_0_0_0"/>
<dbReference type="PANTHER" id="PTHR37489">
    <property type="entry name" value="DUF3500 DOMAIN-CONTAINING PROTEIN"/>
    <property type="match status" value="1"/>
</dbReference>
<accession>D2QZC4</accession>
<evidence type="ECO:0000313" key="2">
    <source>
        <dbReference type="Proteomes" id="UP000001887"/>
    </source>
</evidence>
<proteinExistence type="predicted"/>
<dbReference type="Proteomes" id="UP000001887">
    <property type="component" value="Chromosome"/>
</dbReference>
<reference evidence="1 2" key="1">
    <citation type="journal article" date="2009" name="Stand. Genomic Sci.">
        <title>Complete genome sequence of Pirellula staleyi type strain (ATCC 27377).</title>
        <authorList>
            <person name="Clum A."/>
            <person name="Tindall B.J."/>
            <person name="Sikorski J."/>
            <person name="Ivanova N."/>
            <person name="Mavrommatis K."/>
            <person name="Lucas S."/>
            <person name="Glavina del Rio T."/>
            <person name="Nolan M."/>
            <person name="Chen F."/>
            <person name="Tice H."/>
            <person name="Pitluck S."/>
            <person name="Cheng J.F."/>
            <person name="Chertkov O."/>
            <person name="Brettin T."/>
            <person name="Han C."/>
            <person name="Detter J.C."/>
            <person name="Kuske C."/>
            <person name="Bruce D."/>
            <person name="Goodwin L."/>
            <person name="Ovchinikova G."/>
            <person name="Pati A."/>
            <person name="Mikhailova N."/>
            <person name="Chen A."/>
            <person name="Palaniappan K."/>
            <person name="Land M."/>
            <person name="Hauser L."/>
            <person name="Chang Y.J."/>
            <person name="Jeffries C.D."/>
            <person name="Chain P."/>
            <person name="Rohde M."/>
            <person name="Goker M."/>
            <person name="Bristow J."/>
            <person name="Eisen J.A."/>
            <person name="Markowitz V."/>
            <person name="Hugenholtz P."/>
            <person name="Kyrpides N.C."/>
            <person name="Klenk H.P."/>
            <person name="Lapidus A."/>
        </authorList>
    </citation>
    <scope>NUCLEOTIDE SEQUENCE [LARGE SCALE GENOMIC DNA]</scope>
    <source>
        <strain evidence="2">ATCC 27377 / DSM 6068 / ICPB 4128</strain>
    </source>
</reference>
<dbReference type="OrthoDB" id="581140at2"/>
<dbReference type="Pfam" id="PF12006">
    <property type="entry name" value="DUF3500"/>
    <property type="match status" value="1"/>
</dbReference>
<dbReference type="EMBL" id="CP001848">
    <property type="protein sequence ID" value="ADB18316.1"/>
    <property type="molecule type" value="Genomic_DNA"/>
</dbReference>
<gene>
    <name evidence="1" type="ordered locus">Psta_3656</name>
</gene>
<evidence type="ECO:0000313" key="1">
    <source>
        <dbReference type="EMBL" id="ADB18316.1"/>
    </source>
</evidence>
<name>D2QZC4_PIRSD</name>
<dbReference type="AlphaFoldDB" id="D2QZC4"/>
<organism evidence="1 2">
    <name type="scientific">Pirellula staleyi (strain ATCC 27377 / DSM 6068 / ICPB 4128)</name>
    <name type="common">Pirella staleyi</name>
    <dbReference type="NCBI Taxonomy" id="530564"/>
    <lineage>
        <taxon>Bacteria</taxon>
        <taxon>Pseudomonadati</taxon>
        <taxon>Planctomycetota</taxon>
        <taxon>Planctomycetia</taxon>
        <taxon>Pirellulales</taxon>
        <taxon>Pirellulaceae</taxon>
        <taxon>Pirellula</taxon>
    </lineage>
</organism>
<evidence type="ECO:0008006" key="3">
    <source>
        <dbReference type="Google" id="ProtNLM"/>
    </source>
</evidence>
<dbReference type="STRING" id="530564.Psta_3656"/>
<protein>
    <recommendedName>
        <fullName evidence="3">DUF3500 domain-containing protein</fullName>
    </recommendedName>
</protein>
<dbReference type="eggNOG" id="COG0715">
    <property type="taxonomic scope" value="Bacteria"/>
</dbReference>
<keyword evidence="2" id="KW-1185">Reference proteome</keyword>
<sequence length="353" mass="38432" precursor="true">MNNAIRLITCLAIVLAGATAWSSLRRVGAGEELSASGAAFLAMLDEGQLKKAAMDYDAPARVDWHFIPKNERKGLQIREMNEAQRAAAHKLLATALSKIGYTKATRIMATENLLKELEKKKTGTPLRDAERYYFTLFGKPTADGRWGLSIEGHHMSLSFVIDKGEVISSSPLALAANPAKLMGDYLEGFKKGDEILAGEEAVAFELLGSLSAEQKQVAVISPECPSEVRNAGKPQPMVTADAGIAAEKLSGEQQELLRKLIKVYTDTVSDDIAARRWKEIDEAGFGKIYFAWAGAQKLGEGHYYLVQGPTFQIEFVNIQPDAAGNPANHIHCVWRDVRGDFALPIDSQASAAK</sequence>
<dbReference type="PANTHER" id="PTHR37489:SF1">
    <property type="entry name" value="DUF3500 DOMAIN-CONTAINING PROTEIN"/>
    <property type="match status" value="1"/>
</dbReference>
<dbReference type="InterPro" id="IPR021889">
    <property type="entry name" value="DUF3500"/>
</dbReference>